<sequence length="874" mass="96226">MKKFLIPILIITIFLGGVLVPIGFKFDSQNKIAVEKNIAWAFLADITDITVSETGASAVITGEFTTAPRSYFVKVRNTTTNDEKKYPLSVTNLKFLITVTLTQGQSYEADVWQVDNAQGGASRASHSVQFEAVYSTPEEKATQRANNFIGDELDCGYTTIFTDCLVLGLYNIVYVPSSWILAGGGKIFDVFASISLDSRMYGDSTFVEEGWKIVRDIANIFFIFGLLWIAINIILGLSSQVNPKKLLPTLIIVALLINFSLFFSKVIIDSSNIIAKIFYNRIEVTGAVGDSFTSAGEQSLSLGITKGLGVQKIFSPETIEALKADPKMNTDGDISLGALALIIILGIFVNLSAAWTLIIAGVLFLSRILSLWIVMIFSPLAFASYAVPGISSMMEEVGHQKWWTNLINLSFLAPIFIFFIYLIILMINSDFLSGLLNTGGDFTYIMVIILLQFLFILFLLKMAKQTAEKLAGEMGSTFVKAAKAVGGVALGAATGGAALMGRASLGRVGSMLAKSERLKRFASGTDKEGNEVKRGAFGKLAQFGAKGLRKTSIASAKGSWDIRRTAVGGELSKQTGLNLDNKIVSGVGLGTKTTTGGWTEATKRKAQKIKEEQKSYGMGKGAATGQDKKVSQWKNEKQSTDDAREEEKKEKKDKYEEEYNKAREEEKRDVVYDPDREYNEEEFRKKYESEHGKADSWEEKDEEQFKQKYETGGKTYIGETSARPKTSKEINEARRESFTKQQTGDIYDKSGKIIPGKAFKEFGKDLIKETLKGMALGAAVGTVIPGAGTMVGGAFGAGAGFLKGLKDLLINPSGREREVIDALESEDSDSKKILDDLKKKIKEEEKEKKEEKEEKEEKEKKEEKEENNKNENIN</sequence>
<evidence type="ECO:0000256" key="2">
    <source>
        <dbReference type="SAM" id="Phobius"/>
    </source>
</evidence>
<feature type="transmembrane region" description="Helical" evidence="2">
    <location>
        <begin position="249"/>
        <end position="268"/>
    </location>
</feature>
<feature type="compositionally biased region" description="Basic and acidic residues" evidence="1">
    <location>
        <begin position="726"/>
        <end position="738"/>
    </location>
</feature>
<evidence type="ECO:0000313" key="3">
    <source>
        <dbReference type="EMBL" id="OGI87274.1"/>
    </source>
</evidence>
<name>A0A1F6WZU9_9BACT</name>
<feature type="compositionally biased region" description="Low complexity" evidence="1">
    <location>
        <begin position="590"/>
        <end position="599"/>
    </location>
</feature>
<feature type="transmembrane region" description="Helical" evidence="2">
    <location>
        <begin position="442"/>
        <end position="460"/>
    </location>
</feature>
<feature type="transmembrane region" description="Helical" evidence="2">
    <location>
        <begin position="402"/>
        <end position="427"/>
    </location>
</feature>
<reference evidence="3 4" key="1">
    <citation type="journal article" date="2016" name="Nat. Commun.">
        <title>Thousands of microbial genomes shed light on interconnected biogeochemical processes in an aquifer system.</title>
        <authorList>
            <person name="Anantharaman K."/>
            <person name="Brown C.T."/>
            <person name="Hug L.A."/>
            <person name="Sharon I."/>
            <person name="Castelle C.J."/>
            <person name="Probst A.J."/>
            <person name="Thomas B.C."/>
            <person name="Singh A."/>
            <person name="Wilkins M.J."/>
            <person name="Karaoz U."/>
            <person name="Brodie E.L."/>
            <person name="Williams K.H."/>
            <person name="Hubbard S.S."/>
            <person name="Banfield J.F."/>
        </authorList>
    </citation>
    <scope>NUCLEOTIDE SEQUENCE [LARGE SCALE GENOMIC DNA]</scope>
</reference>
<organism evidence="3 4">
    <name type="scientific">Candidatus Nomurabacteria bacterium RIFCSPLOWO2_01_FULL_33_24</name>
    <dbReference type="NCBI Taxonomy" id="1801765"/>
    <lineage>
        <taxon>Bacteria</taxon>
        <taxon>Candidatus Nomuraibacteriota</taxon>
    </lineage>
</organism>
<feature type="transmembrane region" description="Helical" evidence="2">
    <location>
        <begin position="6"/>
        <end position="24"/>
    </location>
</feature>
<evidence type="ECO:0000313" key="4">
    <source>
        <dbReference type="Proteomes" id="UP000185809"/>
    </source>
</evidence>
<keyword evidence="2" id="KW-1133">Transmembrane helix</keyword>
<dbReference type="Proteomes" id="UP000185809">
    <property type="component" value="Unassembled WGS sequence"/>
</dbReference>
<accession>A0A1F6WZU9</accession>
<dbReference type="EMBL" id="MFUP01000014">
    <property type="protein sequence ID" value="OGI87274.1"/>
    <property type="molecule type" value="Genomic_DNA"/>
</dbReference>
<feature type="transmembrane region" description="Helical" evidence="2">
    <location>
        <begin position="336"/>
        <end position="365"/>
    </location>
</feature>
<keyword evidence="2" id="KW-0472">Membrane</keyword>
<evidence type="ECO:0000256" key="1">
    <source>
        <dbReference type="SAM" id="MobiDB-lite"/>
    </source>
</evidence>
<gene>
    <name evidence="3" type="ORF">A2995_01190</name>
</gene>
<feature type="compositionally biased region" description="Basic and acidic residues" evidence="1">
    <location>
        <begin position="626"/>
        <end position="711"/>
    </location>
</feature>
<feature type="region of interest" description="Disordered" evidence="1">
    <location>
        <begin position="590"/>
        <end position="744"/>
    </location>
</feature>
<protein>
    <submittedName>
        <fullName evidence="3">Uncharacterized protein</fullName>
    </submittedName>
</protein>
<feature type="transmembrane region" description="Helical" evidence="2">
    <location>
        <begin position="217"/>
        <end position="237"/>
    </location>
</feature>
<proteinExistence type="predicted"/>
<keyword evidence="2" id="KW-0812">Transmembrane</keyword>
<dbReference type="AlphaFoldDB" id="A0A1F6WZU9"/>
<feature type="region of interest" description="Disordered" evidence="1">
    <location>
        <begin position="843"/>
        <end position="874"/>
    </location>
</feature>
<comment type="caution">
    <text evidence="3">The sequence shown here is derived from an EMBL/GenBank/DDBJ whole genome shotgun (WGS) entry which is preliminary data.</text>
</comment>
<feature type="transmembrane region" description="Helical" evidence="2">
    <location>
        <begin position="371"/>
        <end position="390"/>
    </location>
</feature>